<evidence type="ECO:0000256" key="1">
    <source>
        <dbReference type="SAM" id="MobiDB-lite"/>
    </source>
</evidence>
<reference evidence="3 4" key="1">
    <citation type="submission" date="2014-02" db="EMBL/GenBank/DDBJ databases">
        <title>The genome sequence of the entomopathogenic fungus Metarhizium robertsii ARSEF 2575.</title>
        <authorList>
            <person name="Giuliano Garisto Donzelli B."/>
            <person name="Roe B.A."/>
            <person name="Macmil S.L."/>
            <person name="Krasnoff S.B."/>
            <person name="Gibson D.M."/>
        </authorList>
    </citation>
    <scope>NUCLEOTIDE SEQUENCE [LARGE SCALE GENOMIC DNA]</scope>
    <source>
        <strain evidence="3 4">ARSEF 2575</strain>
    </source>
</reference>
<dbReference type="HOGENOM" id="CLU_090053_0_0_1"/>
<dbReference type="CDD" id="cd04370">
    <property type="entry name" value="BAH"/>
    <property type="match status" value="1"/>
</dbReference>
<dbReference type="GO" id="GO:0003682">
    <property type="term" value="F:chromatin binding"/>
    <property type="evidence" value="ECO:0007669"/>
    <property type="project" value="InterPro"/>
</dbReference>
<dbReference type="InterPro" id="IPR001025">
    <property type="entry name" value="BAH_dom"/>
</dbReference>
<proteinExistence type="predicted"/>
<evidence type="ECO:0000313" key="3">
    <source>
        <dbReference type="EMBL" id="EXU94841.1"/>
    </source>
</evidence>
<comment type="caution">
    <text evidence="3">The sequence shown here is derived from an EMBL/GenBank/DDBJ whole genome shotgun (WGS) entry which is preliminary data.</text>
</comment>
<accession>A0A014QQA9</accession>
<dbReference type="InterPro" id="IPR043151">
    <property type="entry name" value="BAH_sf"/>
</dbReference>
<dbReference type="Proteomes" id="UP000030151">
    <property type="component" value="Unassembled WGS sequence"/>
</dbReference>
<dbReference type="Gene3D" id="2.30.30.490">
    <property type="match status" value="1"/>
</dbReference>
<dbReference type="PANTHER" id="PTHR46364">
    <property type="entry name" value="OS08G0421900 PROTEIN"/>
    <property type="match status" value="1"/>
</dbReference>
<dbReference type="AlphaFoldDB" id="A0A014QQA9"/>
<evidence type="ECO:0000313" key="4">
    <source>
        <dbReference type="Proteomes" id="UP000030151"/>
    </source>
</evidence>
<evidence type="ECO:0000259" key="2">
    <source>
        <dbReference type="PROSITE" id="PS51038"/>
    </source>
</evidence>
<sequence>MVSMLGRRRRAKNNKNSPHCPFKVNRVLVPPDERLHDATEQRKRVDSRGRPELVQQSPFDPPGTFKSRRTMNLSYSVAPHKLWCGMTRYNSFVLTGNKFFVNDFVYISNDTTIERQMDTANDLRRLGYWVAKILEIRASDEYHVYLRIYWMYSPDDLPRNTIHANNLVGERQYLYSENEIVASNHMDIINVVSVVRKANVHEFGKPDDDKIQNGLYWRQAFDYLTSELSV</sequence>
<dbReference type="PROSITE" id="PS51038">
    <property type="entry name" value="BAH"/>
    <property type="match status" value="1"/>
</dbReference>
<gene>
    <name evidence="3" type="ORF">X797_012082</name>
</gene>
<dbReference type="EMBL" id="JELW01000140">
    <property type="protein sequence ID" value="EXU94841.1"/>
    <property type="molecule type" value="Genomic_DNA"/>
</dbReference>
<dbReference type="Pfam" id="PF01426">
    <property type="entry name" value="BAH"/>
    <property type="match status" value="1"/>
</dbReference>
<feature type="compositionally biased region" description="Basic residues" evidence="1">
    <location>
        <begin position="1"/>
        <end position="13"/>
    </location>
</feature>
<name>A0A014QQA9_9HYPO</name>
<protein>
    <submittedName>
        <fullName evidence="3">BAH domain protein</fullName>
    </submittedName>
</protein>
<feature type="domain" description="BAH" evidence="2">
    <location>
        <begin position="97"/>
        <end position="230"/>
    </location>
</feature>
<feature type="region of interest" description="Disordered" evidence="1">
    <location>
        <begin position="1"/>
        <end position="65"/>
    </location>
</feature>
<feature type="compositionally biased region" description="Basic and acidic residues" evidence="1">
    <location>
        <begin position="31"/>
        <end position="51"/>
    </location>
</feature>
<organism evidence="3 4">
    <name type="scientific">Metarhizium robertsii</name>
    <dbReference type="NCBI Taxonomy" id="568076"/>
    <lineage>
        <taxon>Eukaryota</taxon>
        <taxon>Fungi</taxon>
        <taxon>Dikarya</taxon>
        <taxon>Ascomycota</taxon>
        <taxon>Pezizomycotina</taxon>
        <taxon>Sordariomycetes</taxon>
        <taxon>Hypocreomycetidae</taxon>
        <taxon>Hypocreales</taxon>
        <taxon>Clavicipitaceae</taxon>
        <taxon>Metarhizium</taxon>
    </lineage>
</organism>